<dbReference type="Proteomes" id="UP000523007">
    <property type="component" value="Unassembled WGS sequence"/>
</dbReference>
<accession>A0A7W7RMS0</accession>
<organism evidence="1 2">
    <name type="scientific">Lipingzhangella halophila</name>
    <dbReference type="NCBI Taxonomy" id="1783352"/>
    <lineage>
        <taxon>Bacteria</taxon>
        <taxon>Bacillati</taxon>
        <taxon>Actinomycetota</taxon>
        <taxon>Actinomycetes</taxon>
        <taxon>Streptosporangiales</taxon>
        <taxon>Nocardiopsidaceae</taxon>
        <taxon>Lipingzhangella</taxon>
    </lineage>
</organism>
<reference evidence="1 2" key="1">
    <citation type="submission" date="2020-08" db="EMBL/GenBank/DDBJ databases">
        <title>Sequencing the genomes of 1000 actinobacteria strains.</title>
        <authorList>
            <person name="Klenk H.-P."/>
        </authorList>
    </citation>
    <scope>NUCLEOTIDE SEQUENCE [LARGE SCALE GENOMIC DNA]</scope>
    <source>
        <strain evidence="1 2">DSM 102030</strain>
    </source>
</reference>
<dbReference type="EMBL" id="JACHJT010000002">
    <property type="protein sequence ID" value="MBB4934849.1"/>
    <property type="molecule type" value="Genomic_DNA"/>
</dbReference>
<name>A0A7W7RMS0_9ACTN</name>
<gene>
    <name evidence="1" type="ORF">F4561_005743</name>
</gene>
<evidence type="ECO:0000313" key="2">
    <source>
        <dbReference type="Proteomes" id="UP000523007"/>
    </source>
</evidence>
<dbReference type="RefSeq" id="WP_184584503.1">
    <property type="nucleotide sequence ID" value="NZ_JACHJT010000002.1"/>
</dbReference>
<evidence type="ECO:0000313" key="1">
    <source>
        <dbReference type="EMBL" id="MBB4934849.1"/>
    </source>
</evidence>
<keyword evidence="2" id="KW-1185">Reference proteome</keyword>
<comment type="caution">
    <text evidence="1">The sequence shown here is derived from an EMBL/GenBank/DDBJ whole genome shotgun (WGS) entry which is preliminary data.</text>
</comment>
<proteinExistence type="predicted"/>
<sequence length="97" mass="10815">MALLQSSGKLTFLRVHDRGTGFGPPDDHIDVEAVVQLDSRPGESFGFQMREDKELPARQGMLAILRDAFNNGWTTTLDYRIDSGNNNGVIIRVALRK</sequence>
<protein>
    <submittedName>
        <fullName evidence="1">Uncharacterized protein</fullName>
    </submittedName>
</protein>
<dbReference type="AlphaFoldDB" id="A0A7W7RMS0"/>